<sequence length="334" mass="36997">MPTTDGYFKGTIGILPINKEGPISVKIDGYTNDVFFSTQTIEYNTTLGQSQYYIDSKFDELDKDDGTVIYNINVSIAITASSPVMLIFEAPFAQTSNVGEGGSCGTSCYYDSIQFMPISSQPLKCNSLLMPPDQRIITNDFTTRLHVYSPNLEADCYSITNITVYDGTNNVQGTSQIVDEMGFTKISLMNEGVVGFSTTGGQVPTNRFGSILGEDGITAFGHFMHYVPSISEWVTGKTQFFTLSNNCVIEFYTDSSNENLIKIDGKSLATLKYDRKSLPFFQNQYFQFIVKITGYGLHKIEHDAKYVAYVVCKHVNGPNNAAGYLTGFNQRKST</sequence>
<evidence type="ECO:0000313" key="2">
    <source>
        <dbReference type="WBParaSite" id="RSKR_0001090300.1"/>
    </source>
</evidence>
<evidence type="ECO:0000313" key="1">
    <source>
        <dbReference type="Proteomes" id="UP000095286"/>
    </source>
</evidence>
<organism evidence="1 2">
    <name type="scientific">Rhabditophanes sp. KR3021</name>
    <dbReference type="NCBI Taxonomy" id="114890"/>
    <lineage>
        <taxon>Eukaryota</taxon>
        <taxon>Metazoa</taxon>
        <taxon>Ecdysozoa</taxon>
        <taxon>Nematoda</taxon>
        <taxon>Chromadorea</taxon>
        <taxon>Rhabditida</taxon>
        <taxon>Tylenchina</taxon>
        <taxon>Panagrolaimomorpha</taxon>
        <taxon>Strongyloidoidea</taxon>
        <taxon>Alloionematidae</taxon>
        <taxon>Rhabditophanes</taxon>
    </lineage>
</organism>
<dbReference type="Proteomes" id="UP000095286">
    <property type="component" value="Unplaced"/>
</dbReference>
<reference evidence="2" key="1">
    <citation type="submission" date="2016-11" db="UniProtKB">
        <authorList>
            <consortium name="WormBaseParasite"/>
        </authorList>
    </citation>
    <scope>IDENTIFICATION</scope>
    <source>
        <strain evidence="2">KR3021</strain>
    </source>
</reference>
<dbReference type="WBParaSite" id="RSKR_0001090300.1">
    <property type="protein sequence ID" value="RSKR_0001090300.1"/>
    <property type="gene ID" value="RSKR_0001090300"/>
</dbReference>
<name>A0AC35UG49_9BILA</name>
<accession>A0AC35UG49</accession>
<proteinExistence type="predicted"/>
<protein>
    <submittedName>
        <fullName evidence="2">IgGFc_binding domain-containing protein</fullName>
    </submittedName>
</protein>